<feature type="domain" description="Nucleotide-diphospho-sugar transferase" evidence="1">
    <location>
        <begin position="139"/>
        <end position="331"/>
    </location>
</feature>
<dbReference type="Proteomes" id="UP001152797">
    <property type="component" value="Unassembled WGS sequence"/>
</dbReference>
<dbReference type="OrthoDB" id="540503at2759"/>
<organism evidence="2">
    <name type="scientific">Cladocopium goreaui</name>
    <dbReference type="NCBI Taxonomy" id="2562237"/>
    <lineage>
        <taxon>Eukaryota</taxon>
        <taxon>Sar</taxon>
        <taxon>Alveolata</taxon>
        <taxon>Dinophyceae</taxon>
        <taxon>Suessiales</taxon>
        <taxon>Symbiodiniaceae</taxon>
        <taxon>Cladocopium</taxon>
    </lineage>
</organism>
<dbReference type="InterPro" id="IPR005069">
    <property type="entry name" value="Nucl-diP-sugar_transferase"/>
</dbReference>
<protein>
    <submittedName>
        <fullName evidence="3">Nucleotide-diphospho-sugar transferase domain-containing protein</fullName>
    </submittedName>
</protein>
<dbReference type="EMBL" id="CAMXCT030000802">
    <property type="protein sequence ID" value="CAL4770758.1"/>
    <property type="molecule type" value="Genomic_DNA"/>
</dbReference>
<evidence type="ECO:0000313" key="4">
    <source>
        <dbReference type="Proteomes" id="UP001152797"/>
    </source>
</evidence>
<dbReference type="Pfam" id="PF03407">
    <property type="entry name" value="Nucleotid_trans"/>
    <property type="match status" value="1"/>
</dbReference>
<reference evidence="2" key="1">
    <citation type="submission" date="2022-10" db="EMBL/GenBank/DDBJ databases">
        <authorList>
            <person name="Chen Y."/>
            <person name="Dougan E. K."/>
            <person name="Chan C."/>
            <person name="Rhodes N."/>
            <person name="Thang M."/>
        </authorList>
    </citation>
    <scope>NUCLEOTIDE SEQUENCE</scope>
</reference>
<reference evidence="3 4" key="2">
    <citation type="submission" date="2024-05" db="EMBL/GenBank/DDBJ databases">
        <authorList>
            <person name="Chen Y."/>
            <person name="Shah S."/>
            <person name="Dougan E. K."/>
            <person name="Thang M."/>
            <person name="Chan C."/>
        </authorList>
    </citation>
    <scope>NUCLEOTIDE SEQUENCE [LARGE SCALE GENOMIC DNA]</scope>
</reference>
<accession>A0A9P1C1S9</accession>
<name>A0A9P1C1S9_9DINO</name>
<evidence type="ECO:0000259" key="1">
    <source>
        <dbReference type="Pfam" id="PF03407"/>
    </source>
</evidence>
<gene>
    <name evidence="2" type="ORF">C1SCF055_LOCUS11059</name>
</gene>
<proteinExistence type="predicted"/>
<comment type="caution">
    <text evidence="2">The sequence shown here is derived from an EMBL/GenBank/DDBJ whole genome shotgun (WGS) entry which is preliminary data.</text>
</comment>
<dbReference type="GO" id="GO:0016740">
    <property type="term" value="F:transferase activity"/>
    <property type="evidence" value="ECO:0007669"/>
    <property type="project" value="UniProtKB-KW"/>
</dbReference>
<dbReference type="EMBL" id="CAMXCT010000802">
    <property type="protein sequence ID" value="CAI3983446.1"/>
    <property type="molecule type" value="Genomic_DNA"/>
</dbReference>
<evidence type="ECO:0000313" key="2">
    <source>
        <dbReference type="EMBL" id="CAI3983446.1"/>
    </source>
</evidence>
<evidence type="ECO:0000313" key="3">
    <source>
        <dbReference type="EMBL" id="CAL4770758.1"/>
    </source>
</evidence>
<dbReference type="EMBL" id="CAMXCT020000802">
    <property type="protein sequence ID" value="CAL1136821.1"/>
    <property type="molecule type" value="Genomic_DNA"/>
</dbReference>
<keyword evidence="3" id="KW-0808">Transferase</keyword>
<dbReference type="AlphaFoldDB" id="A0A9P1C1S9"/>
<keyword evidence="4" id="KW-1185">Reference proteome</keyword>
<sequence>MGIFRRIISTISTLGVAPGLTGVLGELLFPDYVADWAAQEQCLPEISQEEPVFADQALKDILEKVVDSGVVVFTVFVDTRDREEGRRFARNMDTWMCRVRSVLASSFLAFVDSEKLRKHFESQYGVSAYFSKEWIKEAFKGRGDGERHDSNYWRWVAMESILRAGYSAFYVDTDIMWLGDPRPHLGALPVADFYGSCDTYDAGTGSVRWYQNGSLDMEQLRKESKEHDDESVCCQGFLVPVNAGIVLMRPFPAAIEAVLRFRQRVISGPCWGQAAMQWALFELCGPRGLLRCQLLEPLRFASASPLMQELRRKRGKALQASYQPSLIHLDLDGKMKTSANQFFERVFGVPKECSKEGRQRQDL</sequence>